<feature type="region of interest" description="Disordered" evidence="1">
    <location>
        <begin position="47"/>
        <end position="72"/>
    </location>
</feature>
<organism evidence="2 3">
    <name type="scientific">Dichanthelium oligosanthes</name>
    <dbReference type="NCBI Taxonomy" id="888268"/>
    <lineage>
        <taxon>Eukaryota</taxon>
        <taxon>Viridiplantae</taxon>
        <taxon>Streptophyta</taxon>
        <taxon>Embryophyta</taxon>
        <taxon>Tracheophyta</taxon>
        <taxon>Spermatophyta</taxon>
        <taxon>Magnoliopsida</taxon>
        <taxon>Liliopsida</taxon>
        <taxon>Poales</taxon>
        <taxon>Poaceae</taxon>
        <taxon>PACMAD clade</taxon>
        <taxon>Panicoideae</taxon>
        <taxon>Panicodae</taxon>
        <taxon>Paniceae</taxon>
        <taxon>Dichantheliinae</taxon>
        <taxon>Dichanthelium</taxon>
    </lineage>
</organism>
<dbReference type="EMBL" id="LWDX02021457">
    <property type="protein sequence ID" value="OEL32357.1"/>
    <property type="molecule type" value="Genomic_DNA"/>
</dbReference>
<name>A0A1E5W4S8_9POAL</name>
<dbReference type="STRING" id="888268.A0A1E5W4S8"/>
<evidence type="ECO:0008006" key="4">
    <source>
        <dbReference type="Google" id="ProtNLM"/>
    </source>
</evidence>
<evidence type="ECO:0000313" key="2">
    <source>
        <dbReference type="EMBL" id="OEL32357.1"/>
    </source>
</evidence>
<dbReference type="PANTHER" id="PTHR33699">
    <property type="entry name" value="EXPRESSED PROTEIN"/>
    <property type="match status" value="1"/>
</dbReference>
<dbReference type="OrthoDB" id="755325at2759"/>
<sequence>MQKVRARRQRVPAFGEWNYDYGGAGDWPVTQYFDSAMQAGLVLAIPPSSPKPPKKVVKWSDSATLEPEDEKQRQPVVVGFGEQGAVKKQGKQSRVADAGAHASPAYKACRVRVAVTAVDQDLYQIPPDMLCHEPRKRLTRRRSLWMGCLGLSCIAA</sequence>
<dbReference type="AlphaFoldDB" id="A0A1E5W4S8"/>
<keyword evidence="3" id="KW-1185">Reference proteome</keyword>
<evidence type="ECO:0000256" key="1">
    <source>
        <dbReference type="SAM" id="MobiDB-lite"/>
    </source>
</evidence>
<evidence type="ECO:0000313" key="3">
    <source>
        <dbReference type="Proteomes" id="UP000095767"/>
    </source>
</evidence>
<protein>
    <recommendedName>
        <fullName evidence="4">RIN4 pathogenic type III effector avirulence factor Avr cleavage site domain-containing protein</fullName>
    </recommendedName>
</protein>
<accession>A0A1E5W4S8</accession>
<gene>
    <name evidence="2" type="ORF">BAE44_0006624</name>
</gene>
<reference evidence="2 3" key="1">
    <citation type="submission" date="2016-09" db="EMBL/GenBank/DDBJ databases">
        <title>The draft genome of Dichanthelium oligosanthes: A C3 panicoid grass species.</title>
        <authorList>
            <person name="Studer A.J."/>
            <person name="Schnable J.C."/>
            <person name="Brutnell T.P."/>
        </authorList>
    </citation>
    <scope>NUCLEOTIDE SEQUENCE [LARGE SCALE GENOMIC DNA]</scope>
    <source>
        <strain evidence="3">cv. Kellogg 1175</strain>
        <tissue evidence="2">Leaf</tissue>
    </source>
</reference>
<dbReference type="PANTHER" id="PTHR33699:SF23">
    <property type="entry name" value="EXPRESSED PROTEIN"/>
    <property type="match status" value="1"/>
</dbReference>
<proteinExistence type="predicted"/>
<dbReference type="Proteomes" id="UP000095767">
    <property type="component" value="Unassembled WGS sequence"/>
</dbReference>
<comment type="caution">
    <text evidence="2">The sequence shown here is derived from an EMBL/GenBank/DDBJ whole genome shotgun (WGS) entry which is preliminary data.</text>
</comment>